<evidence type="ECO:0000313" key="3">
    <source>
        <dbReference type="EMBL" id="KAG6108031.1"/>
    </source>
</evidence>
<organism evidence="3 4">
    <name type="scientific">Claviceps humidiphila</name>
    <dbReference type="NCBI Taxonomy" id="1294629"/>
    <lineage>
        <taxon>Eukaryota</taxon>
        <taxon>Fungi</taxon>
        <taxon>Dikarya</taxon>
        <taxon>Ascomycota</taxon>
        <taxon>Pezizomycotina</taxon>
        <taxon>Sordariomycetes</taxon>
        <taxon>Hypocreomycetidae</taxon>
        <taxon>Hypocreales</taxon>
        <taxon>Clavicipitaceae</taxon>
        <taxon>Claviceps</taxon>
    </lineage>
</organism>
<keyword evidence="1" id="KW-0175">Coiled coil</keyword>
<dbReference type="Proteomes" id="UP000732380">
    <property type="component" value="Unassembled WGS sequence"/>
</dbReference>
<comment type="caution">
    <text evidence="3">The sequence shown here is derived from an EMBL/GenBank/DDBJ whole genome shotgun (WGS) entry which is preliminary data.</text>
</comment>
<feature type="region of interest" description="Disordered" evidence="2">
    <location>
        <begin position="1"/>
        <end position="21"/>
    </location>
</feature>
<evidence type="ECO:0000313" key="4">
    <source>
        <dbReference type="Proteomes" id="UP000732380"/>
    </source>
</evidence>
<evidence type="ECO:0000256" key="2">
    <source>
        <dbReference type="SAM" id="MobiDB-lite"/>
    </source>
</evidence>
<gene>
    <name evidence="3" type="ORF">E4U13_006637</name>
</gene>
<accession>A0A9P7PTX2</accession>
<evidence type="ECO:0000256" key="1">
    <source>
        <dbReference type="SAM" id="Coils"/>
    </source>
</evidence>
<sequence>MASEEEIPPSQATAQTGDPDPEVAVEAEAGDITQAYRELAKGEQTAAQMEASLTVLESKLEAMLKALEGSEKK</sequence>
<name>A0A9P7PTX2_9HYPO</name>
<feature type="coiled-coil region" evidence="1">
    <location>
        <begin position="46"/>
        <end position="73"/>
    </location>
</feature>
<keyword evidence="4" id="KW-1185">Reference proteome</keyword>
<dbReference type="AlphaFoldDB" id="A0A9P7PTX2"/>
<reference evidence="3 4" key="1">
    <citation type="journal article" date="2020" name="bioRxiv">
        <title>Whole genome comparisons of ergot fungi reveals the divergence and evolution of species within the genus Claviceps are the result of varying mechanisms driving genome evolution and host range expansion.</title>
        <authorList>
            <person name="Wyka S.A."/>
            <person name="Mondo S.J."/>
            <person name="Liu M."/>
            <person name="Dettman J."/>
            <person name="Nalam V."/>
            <person name="Broders K.D."/>
        </authorList>
    </citation>
    <scope>NUCLEOTIDE SEQUENCE [LARGE SCALE GENOMIC DNA]</scope>
    <source>
        <strain evidence="3 4">LM576</strain>
    </source>
</reference>
<protein>
    <submittedName>
        <fullName evidence="3">Uncharacterized protein</fullName>
    </submittedName>
</protein>
<proteinExistence type="predicted"/>
<dbReference type="EMBL" id="SRQM01000595">
    <property type="protein sequence ID" value="KAG6108031.1"/>
    <property type="molecule type" value="Genomic_DNA"/>
</dbReference>